<dbReference type="InterPro" id="IPR032710">
    <property type="entry name" value="NTF2-like_dom_sf"/>
</dbReference>
<dbReference type="Proteomes" id="UP000251002">
    <property type="component" value="Unassembled WGS sequence"/>
</dbReference>
<accession>A0A365L827</accession>
<evidence type="ECO:0000313" key="3">
    <source>
        <dbReference type="Proteomes" id="UP000251002"/>
    </source>
</evidence>
<feature type="domain" description="SnoaL-like" evidence="1">
    <location>
        <begin position="8"/>
        <end position="134"/>
    </location>
</feature>
<keyword evidence="3" id="KW-1185">Reference proteome</keyword>
<proteinExistence type="predicted"/>
<organism evidence="2 3">
    <name type="scientific">Planococcus halotolerans</name>
    <dbReference type="NCBI Taxonomy" id="2233542"/>
    <lineage>
        <taxon>Bacteria</taxon>
        <taxon>Bacillati</taxon>
        <taxon>Bacillota</taxon>
        <taxon>Bacilli</taxon>
        <taxon>Bacillales</taxon>
        <taxon>Caryophanaceae</taxon>
        <taxon>Planococcus</taxon>
    </lineage>
</organism>
<name>A0A365L827_9BACL</name>
<evidence type="ECO:0000313" key="2">
    <source>
        <dbReference type="EMBL" id="RAZ81417.1"/>
    </source>
</evidence>
<protein>
    <recommendedName>
        <fullName evidence="1">SnoaL-like domain-containing protein</fullName>
    </recommendedName>
</protein>
<sequence length="146" mass="16880">MTEKFHKVQDVLDTYKSAIYKQDADKFLAIYNPDIHIFDSWNKWESRGIAAWKENVAEWFNGLGKENILLQVDFNDVVIEEDEKAAFVHCAGTFAAHDEDSDETLRQMTNRFTFGMKKVNESWSIVHEHSSLPIDMDTGKGIFDSK</sequence>
<dbReference type="AlphaFoldDB" id="A0A365L827"/>
<reference evidence="2 3" key="1">
    <citation type="submission" date="2018-06" db="EMBL/GenBank/DDBJ databases">
        <title>The draft genome sequences of strains SCU63 and S1.</title>
        <authorList>
            <person name="Gan L."/>
        </authorList>
    </citation>
    <scope>NUCLEOTIDE SEQUENCE [LARGE SCALE GENOMIC DNA]</scope>
    <source>
        <strain evidence="2 3">SCU63</strain>
    </source>
</reference>
<dbReference type="SUPFAM" id="SSF54427">
    <property type="entry name" value="NTF2-like"/>
    <property type="match status" value="1"/>
</dbReference>
<dbReference type="Pfam" id="PF13474">
    <property type="entry name" value="SnoaL_3"/>
    <property type="match status" value="1"/>
</dbReference>
<dbReference type="Gene3D" id="3.10.450.50">
    <property type="match status" value="1"/>
</dbReference>
<dbReference type="InterPro" id="IPR037401">
    <property type="entry name" value="SnoaL-like"/>
</dbReference>
<gene>
    <name evidence="2" type="ORF">DP120_03815</name>
</gene>
<evidence type="ECO:0000259" key="1">
    <source>
        <dbReference type="Pfam" id="PF13474"/>
    </source>
</evidence>
<comment type="caution">
    <text evidence="2">The sequence shown here is derived from an EMBL/GenBank/DDBJ whole genome shotgun (WGS) entry which is preliminary data.</text>
</comment>
<dbReference type="EMBL" id="QLZR01000001">
    <property type="protein sequence ID" value="RAZ81417.1"/>
    <property type="molecule type" value="Genomic_DNA"/>
</dbReference>
<dbReference type="RefSeq" id="WP_112221959.1">
    <property type="nucleotide sequence ID" value="NZ_CP196859.1"/>
</dbReference>